<dbReference type="InterPro" id="IPR027417">
    <property type="entry name" value="P-loop_NTPase"/>
</dbReference>
<dbReference type="InterPro" id="IPR021838">
    <property type="entry name" value="DUF3431"/>
</dbReference>
<dbReference type="AlphaFoldDB" id="A0A8H4J8F9"/>
<dbReference type="PANTHER" id="PTHR37490:SF2">
    <property type="match status" value="1"/>
</dbReference>
<keyword evidence="2" id="KW-0418">Kinase</keyword>
<protein>
    <submittedName>
        <fullName evidence="2">Kinase-related protein</fullName>
    </submittedName>
</protein>
<feature type="compositionally biased region" description="Acidic residues" evidence="1">
    <location>
        <begin position="130"/>
        <end position="155"/>
    </location>
</feature>
<name>A0A8H4J8F9_9PEZI</name>
<dbReference type="Gene3D" id="3.40.50.300">
    <property type="entry name" value="P-loop containing nucleotide triphosphate hydrolases"/>
    <property type="match status" value="2"/>
</dbReference>
<accession>A0A8H4J8F9</accession>
<feature type="compositionally biased region" description="Polar residues" evidence="1">
    <location>
        <begin position="83"/>
        <end position="92"/>
    </location>
</feature>
<sequence length="640" mass="71780">MKSPLRAGTLASTFVILLVICIIIRHSEYVRDRWNHIDEIKDEIANGWRDRLGHSGSRTTVDPKYIGFGTPSPVLTPQPTPPYWNSSPSPVITSAPDDDHGNGNSVPEYLTGEATSGVNEEQSPPSGTEAEGETPEVVEEDEPQAEAEDTTEGESLEALPDKIVVMGKTAQEDTIWVEELPEWANAVYAVDDLNATLHTPMNKGKEAMAYLTYLIENYGNYPSTVAFIHSHKDRFWHGAGMPARSNMVALKALQTDYVQRVGFASLRCTLGPGCPAEVQPFREDTPFNRLYERSMAGVWELFFDTPCPEVIAAPCCAQFAVSRDQIMMRSLEDYVLYRQWLMETDLDDDNSGRIFEYLWHIIFGREPVHCPDYGQCWADVYGNPSMADLHNLLMEAQVDRLVKKTWDKYKQLPRSQRLLIGVSGIPGSGKTTLAAKVVYRINEMYRAELPGASAGEPPIAAFIPMDGYHLSRAQLDAMPDPYTAHARRGAHFTFDGDSFLALVKELRKPLAPESHTLYAPSFDHAVKDPVADDISIAPTTRIVVFEGNYLTLDRDPWRQAAQLMDERWFVEVDFDTARKRLVGRHVKAGIAKDEEDAHKRITENDLVNGQQIVEERVNVDEILTSTEDETWKPEAQGVGY</sequence>
<evidence type="ECO:0000313" key="2">
    <source>
        <dbReference type="EMBL" id="KAF4314489.1"/>
    </source>
</evidence>
<keyword evidence="2" id="KW-0808">Transferase</keyword>
<dbReference type="GO" id="GO:0016301">
    <property type="term" value="F:kinase activity"/>
    <property type="evidence" value="ECO:0007669"/>
    <property type="project" value="UniProtKB-KW"/>
</dbReference>
<evidence type="ECO:0000313" key="3">
    <source>
        <dbReference type="Proteomes" id="UP000572817"/>
    </source>
</evidence>
<dbReference type="Pfam" id="PF11913">
    <property type="entry name" value="DUF3431"/>
    <property type="match status" value="1"/>
</dbReference>
<gene>
    <name evidence="2" type="ORF">GTA08_BOTSDO00969</name>
</gene>
<keyword evidence="3" id="KW-1185">Reference proteome</keyword>
<dbReference type="PANTHER" id="PTHR37490">
    <property type="entry name" value="EXPRESSED PROTEIN"/>
    <property type="match status" value="1"/>
</dbReference>
<evidence type="ECO:0000256" key="1">
    <source>
        <dbReference type="SAM" id="MobiDB-lite"/>
    </source>
</evidence>
<proteinExistence type="predicted"/>
<dbReference type="Proteomes" id="UP000572817">
    <property type="component" value="Unassembled WGS sequence"/>
</dbReference>
<dbReference type="SUPFAM" id="SSF52540">
    <property type="entry name" value="P-loop containing nucleoside triphosphate hydrolases"/>
    <property type="match status" value="1"/>
</dbReference>
<feature type="region of interest" description="Disordered" evidence="1">
    <location>
        <begin position="51"/>
        <end position="160"/>
    </location>
</feature>
<dbReference type="OrthoDB" id="6362633at2759"/>
<feature type="compositionally biased region" description="Polar residues" evidence="1">
    <location>
        <begin position="113"/>
        <end position="126"/>
    </location>
</feature>
<reference evidence="2" key="1">
    <citation type="submission" date="2020-04" db="EMBL/GenBank/DDBJ databases">
        <title>Genome Assembly and Annotation of Botryosphaeria dothidea sdau 11-99, a Latent Pathogen of Apple Fruit Ring Rot in China.</title>
        <authorList>
            <person name="Yu C."/>
            <person name="Diao Y."/>
            <person name="Lu Q."/>
            <person name="Zhao J."/>
            <person name="Cui S."/>
            <person name="Peng C."/>
            <person name="He B."/>
            <person name="Liu H."/>
        </authorList>
    </citation>
    <scope>NUCLEOTIDE SEQUENCE [LARGE SCALE GENOMIC DNA]</scope>
    <source>
        <strain evidence="2">Sdau11-99</strain>
    </source>
</reference>
<comment type="caution">
    <text evidence="2">The sequence shown here is derived from an EMBL/GenBank/DDBJ whole genome shotgun (WGS) entry which is preliminary data.</text>
</comment>
<dbReference type="EMBL" id="WWBZ02000001">
    <property type="protein sequence ID" value="KAF4314489.1"/>
    <property type="molecule type" value="Genomic_DNA"/>
</dbReference>
<organism evidence="2 3">
    <name type="scientific">Botryosphaeria dothidea</name>
    <dbReference type="NCBI Taxonomy" id="55169"/>
    <lineage>
        <taxon>Eukaryota</taxon>
        <taxon>Fungi</taxon>
        <taxon>Dikarya</taxon>
        <taxon>Ascomycota</taxon>
        <taxon>Pezizomycotina</taxon>
        <taxon>Dothideomycetes</taxon>
        <taxon>Dothideomycetes incertae sedis</taxon>
        <taxon>Botryosphaeriales</taxon>
        <taxon>Botryosphaeriaceae</taxon>
        <taxon>Botryosphaeria</taxon>
    </lineage>
</organism>